<dbReference type="SUPFAM" id="SSF53850">
    <property type="entry name" value="Periplasmic binding protein-like II"/>
    <property type="match status" value="1"/>
</dbReference>
<sequence>MKKGFAVYAGAALLIVLVLSGCGSGKGASNAQVEASPSVKTIKLSLRHTQIKETSKVRLRIFQDVVAKTERENPGLHFELEGIDEVVNRDQKLKGEMAVGNPPDIFEVFGGADLHLYVKANRMLDLTPILKELGITSKFSSLDEFTVDGRVYGLPFGGYSEGIFYNKKIFADLGLSIPTTWKELIETADTLKAKGLTPFALAAKDPWAAGMMWN</sequence>
<dbReference type="Proteomes" id="UP001519887">
    <property type="component" value="Unassembled WGS sequence"/>
</dbReference>
<dbReference type="InterPro" id="IPR006059">
    <property type="entry name" value="SBP"/>
</dbReference>
<name>A0ABS7CB00_9BACL</name>
<dbReference type="PANTHER" id="PTHR43649">
    <property type="entry name" value="ARABINOSE-BINDING PROTEIN-RELATED"/>
    <property type="match status" value="1"/>
</dbReference>
<organism evidence="3 4">
    <name type="scientific">Paenibacillus sepulcri</name>
    <dbReference type="NCBI Taxonomy" id="359917"/>
    <lineage>
        <taxon>Bacteria</taxon>
        <taxon>Bacillati</taxon>
        <taxon>Bacillota</taxon>
        <taxon>Bacilli</taxon>
        <taxon>Bacillales</taxon>
        <taxon>Paenibacillaceae</taxon>
        <taxon>Paenibacillus</taxon>
    </lineage>
</organism>
<dbReference type="PROSITE" id="PS51257">
    <property type="entry name" value="PROKAR_LIPOPROTEIN"/>
    <property type="match status" value="1"/>
</dbReference>
<dbReference type="EMBL" id="JAHZIK010000995">
    <property type="protein sequence ID" value="MBW7457880.1"/>
    <property type="molecule type" value="Genomic_DNA"/>
</dbReference>
<dbReference type="InterPro" id="IPR050490">
    <property type="entry name" value="Bact_solute-bd_prot1"/>
</dbReference>
<reference evidence="3 4" key="1">
    <citation type="submission" date="2021-07" db="EMBL/GenBank/DDBJ databases">
        <title>Paenibacillus radiodurans sp. nov., isolated from the southeastern edge of Tengger Desert.</title>
        <authorList>
            <person name="Zhang G."/>
        </authorList>
    </citation>
    <scope>NUCLEOTIDE SEQUENCE [LARGE SCALE GENOMIC DNA]</scope>
    <source>
        <strain evidence="3 4">CCM 7311</strain>
    </source>
</reference>
<comment type="caution">
    <text evidence="3">The sequence shown here is derived from an EMBL/GenBank/DDBJ whole genome shotgun (WGS) entry which is preliminary data.</text>
</comment>
<protein>
    <submittedName>
        <fullName evidence="3">Extracellular solute-binding protein</fullName>
    </submittedName>
</protein>
<proteinExistence type="inferred from homology"/>
<dbReference type="Pfam" id="PF01547">
    <property type="entry name" value="SBP_bac_1"/>
    <property type="match status" value="1"/>
</dbReference>
<evidence type="ECO:0000256" key="1">
    <source>
        <dbReference type="ARBA" id="ARBA00008520"/>
    </source>
</evidence>
<evidence type="ECO:0000256" key="2">
    <source>
        <dbReference type="ARBA" id="ARBA00022448"/>
    </source>
</evidence>
<dbReference type="Gene3D" id="3.40.190.10">
    <property type="entry name" value="Periplasmic binding protein-like II"/>
    <property type="match status" value="2"/>
</dbReference>
<dbReference type="PANTHER" id="PTHR43649:SF29">
    <property type="entry name" value="OSMOPROTECTIVE COMPOUNDS-BINDING PROTEIN GGTB"/>
    <property type="match status" value="1"/>
</dbReference>
<keyword evidence="4" id="KW-1185">Reference proteome</keyword>
<comment type="similarity">
    <text evidence="1">Belongs to the bacterial solute-binding protein 1 family.</text>
</comment>
<evidence type="ECO:0000313" key="3">
    <source>
        <dbReference type="EMBL" id="MBW7457880.1"/>
    </source>
</evidence>
<gene>
    <name evidence="3" type="ORF">K0U00_27955</name>
</gene>
<keyword evidence="2" id="KW-0813">Transport</keyword>
<feature type="non-terminal residue" evidence="3">
    <location>
        <position position="214"/>
    </location>
</feature>
<accession>A0ABS7CB00</accession>
<evidence type="ECO:0000313" key="4">
    <source>
        <dbReference type="Proteomes" id="UP001519887"/>
    </source>
</evidence>